<keyword evidence="8" id="KW-1185">Reference proteome</keyword>
<dbReference type="PANTHER" id="PTHR43400">
    <property type="entry name" value="FUMARATE REDUCTASE"/>
    <property type="match status" value="1"/>
</dbReference>
<evidence type="ECO:0000256" key="5">
    <source>
        <dbReference type="SAM" id="MobiDB-lite"/>
    </source>
</evidence>
<dbReference type="Proteomes" id="UP000799324">
    <property type="component" value="Unassembled WGS sequence"/>
</dbReference>
<dbReference type="InterPro" id="IPR003953">
    <property type="entry name" value="FAD-dep_OxRdtase_2_FAD-bd"/>
</dbReference>
<feature type="compositionally biased region" description="Polar residues" evidence="5">
    <location>
        <begin position="56"/>
        <end position="65"/>
    </location>
</feature>
<keyword evidence="3 4" id="KW-0560">Oxidoreductase</keyword>
<proteinExistence type="inferred from homology"/>
<comment type="similarity">
    <text evidence="4">Belongs to the FAD-dependent oxidoreductase 2 family. FRD/SDH subfamily.</text>
</comment>
<feature type="region of interest" description="Disordered" evidence="5">
    <location>
        <begin position="46"/>
        <end position="65"/>
    </location>
</feature>
<dbReference type="InterPro" id="IPR010960">
    <property type="entry name" value="Flavocytochrome_c"/>
</dbReference>
<dbReference type="AlphaFoldDB" id="A0A6A6TDE6"/>
<evidence type="ECO:0000256" key="3">
    <source>
        <dbReference type="ARBA" id="ARBA00023002"/>
    </source>
</evidence>
<keyword evidence="2 4" id="KW-0274">FAD</keyword>
<comment type="function">
    <text evidence="4">Irreversibly catalyzes the reduction of fumarate to succinate.</text>
</comment>
<reference evidence="7" key="1">
    <citation type="journal article" date="2020" name="Stud. Mycol.">
        <title>101 Dothideomycetes genomes: a test case for predicting lifestyles and emergence of pathogens.</title>
        <authorList>
            <person name="Haridas S."/>
            <person name="Albert R."/>
            <person name="Binder M."/>
            <person name="Bloem J."/>
            <person name="Labutti K."/>
            <person name="Salamov A."/>
            <person name="Andreopoulos B."/>
            <person name="Baker S."/>
            <person name="Barry K."/>
            <person name="Bills G."/>
            <person name="Bluhm B."/>
            <person name="Cannon C."/>
            <person name="Castanera R."/>
            <person name="Culley D."/>
            <person name="Daum C."/>
            <person name="Ezra D."/>
            <person name="Gonzalez J."/>
            <person name="Henrissat B."/>
            <person name="Kuo A."/>
            <person name="Liang C."/>
            <person name="Lipzen A."/>
            <person name="Lutzoni F."/>
            <person name="Magnuson J."/>
            <person name="Mondo S."/>
            <person name="Nolan M."/>
            <person name="Ohm R."/>
            <person name="Pangilinan J."/>
            <person name="Park H.-J."/>
            <person name="Ramirez L."/>
            <person name="Alfaro M."/>
            <person name="Sun H."/>
            <person name="Tritt A."/>
            <person name="Yoshinaga Y."/>
            <person name="Zwiers L.-H."/>
            <person name="Turgeon B."/>
            <person name="Goodwin S."/>
            <person name="Spatafora J."/>
            <person name="Crous P."/>
            <person name="Grigoriev I."/>
        </authorList>
    </citation>
    <scope>NUCLEOTIDE SEQUENCE</scope>
    <source>
        <strain evidence="7">CBS 122681</strain>
    </source>
</reference>
<evidence type="ECO:0000256" key="2">
    <source>
        <dbReference type="ARBA" id="ARBA00022827"/>
    </source>
</evidence>
<dbReference type="GO" id="GO:0010181">
    <property type="term" value="F:FMN binding"/>
    <property type="evidence" value="ECO:0007669"/>
    <property type="project" value="InterPro"/>
</dbReference>
<dbReference type="NCBIfam" id="TIGR01813">
    <property type="entry name" value="flavo_cyto_c"/>
    <property type="match status" value="1"/>
</dbReference>
<dbReference type="InterPro" id="IPR036188">
    <property type="entry name" value="FAD/NAD-bd_sf"/>
</dbReference>
<dbReference type="EMBL" id="MU004322">
    <property type="protein sequence ID" value="KAF2657702.1"/>
    <property type="molecule type" value="Genomic_DNA"/>
</dbReference>
<dbReference type="Gene3D" id="3.50.50.60">
    <property type="entry name" value="FAD/NAD(P)-binding domain"/>
    <property type="match status" value="1"/>
</dbReference>
<dbReference type="SUPFAM" id="SSF51905">
    <property type="entry name" value="FAD/NAD(P)-binding domain"/>
    <property type="match status" value="1"/>
</dbReference>
<dbReference type="EC" id="1.3.1.6" evidence="4"/>
<accession>A0A6A6TDE6</accession>
<evidence type="ECO:0000313" key="8">
    <source>
        <dbReference type="Proteomes" id="UP000799324"/>
    </source>
</evidence>
<name>A0A6A6TDE6_9PLEO</name>
<organism evidence="7 8">
    <name type="scientific">Lophiostoma macrostomum CBS 122681</name>
    <dbReference type="NCBI Taxonomy" id="1314788"/>
    <lineage>
        <taxon>Eukaryota</taxon>
        <taxon>Fungi</taxon>
        <taxon>Dikarya</taxon>
        <taxon>Ascomycota</taxon>
        <taxon>Pezizomycotina</taxon>
        <taxon>Dothideomycetes</taxon>
        <taxon>Pleosporomycetidae</taxon>
        <taxon>Pleosporales</taxon>
        <taxon>Lophiostomataceae</taxon>
        <taxon>Lophiostoma</taxon>
    </lineage>
</organism>
<gene>
    <name evidence="7" type="ORF">K491DRAFT_703259</name>
</gene>
<dbReference type="Pfam" id="PF00890">
    <property type="entry name" value="FAD_binding_2"/>
    <property type="match status" value="1"/>
</dbReference>
<dbReference type="SUPFAM" id="SSF56425">
    <property type="entry name" value="Succinate dehydrogenase/fumarate reductase flavoprotein, catalytic domain"/>
    <property type="match status" value="1"/>
</dbReference>
<evidence type="ECO:0000256" key="1">
    <source>
        <dbReference type="ARBA" id="ARBA00022630"/>
    </source>
</evidence>
<evidence type="ECO:0000259" key="6">
    <source>
        <dbReference type="Pfam" id="PF00890"/>
    </source>
</evidence>
<sequence length="474" mass="50605">MSRVRFLSLLFFETPTPRAIVVGSGLAGLSAATRLVSHNVPVRLLERSGKPGGNSMKASSGINGSPTKYQPLSDDAFYSDTIKSAGHAISTMTAHREKLISTLTNSSASAIEWLVESKGIDLSKVAQLGGHTYPRTHRGAGPVPPGASIVTALLNSLKKFNIFQLRTAVTVTKILQKDSRVVGVEYRCENGEHGELHGPVIFASGGFAGDAEGMLSHYRPDLAGFPSTNEARPGTQPLLAEVGAQLLDMNLVQVHPTGFVDPGSVESPVKFLAAEVLRGEGGLLLVDGKRFVNELETREDVTNAITVHPRASEAPVQWNVQIVLDEGVFEAAKSHVDFYLWKGLMKKTTLSELGPTALKSVKEFAKAASGKDLDVFHRTSFANWTLFEPSSNSVVYVGTVTPVVHFTMGGVLINEKSEVLQGDGESIEGIWAAGEVTGGVHGGNRLGGSSLLECVVFGRIAGEEAAKYFREITK</sequence>
<dbReference type="PANTHER" id="PTHR43400:SF12">
    <property type="entry name" value="FUMARATE REDUCTASE"/>
    <property type="match status" value="1"/>
</dbReference>
<protein>
    <recommendedName>
        <fullName evidence="4">Fumarate reductase</fullName>
        <ecNumber evidence="4">1.3.1.6</ecNumber>
    </recommendedName>
</protein>
<evidence type="ECO:0000256" key="4">
    <source>
        <dbReference type="RuleBase" id="RU366062"/>
    </source>
</evidence>
<dbReference type="GO" id="GO:0016156">
    <property type="term" value="F:fumarate reductase (NADH) activity"/>
    <property type="evidence" value="ECO:0007669"/>
    <property type="project" value="UniProtKB-EC"/>
</dbReference>
<comment type="catalytic activity">
    <reaction evidence="4">
        <text>succinate + NAD(+) = fumarate + NADH + H(+)</text>
        <dbReference type="Rhea" id="RHEA:18281"/>
        <dbReference type="ChEBI" id="CHEBI:15378"/>
        <dbReference type="ChEBI" id="CHEBI:29806"/>
        <dbReference type="ChEBI" id="CHEBI:30031"/>
        <dbReference type="ChEBI" id="CHEBI:57540"/>
        <dbReference type="ChEBI" id="CHEBI:57945"/>
        <dbReference type="EC" id="1.3.1.6"/>
    </reaction>
</comment>
<comment type="cofactor">
    <cofactor evidence="4">
        <name>FAD</name>
        <dbReference type="ChEBI" id="CHEBI:57692"/>
    </cofactor>
    <text evidence="4">Binds 1 FAD per monomer.</text>
</comment>
<dbReference type="InterPro" id="IPR027477">
    <property type="entry name" value="Succ_DH/fumarate_Rdtase_cat_sf"/>
</dbReference>
<dbReference type="Gene3D" id="3.90.700.10">
    <property type="entry name" value="Succinate dehydrogenase/fumarate reductase flavoprotein, catalytic domain"/>
    <property type="match status" value="1"/>
</dbReference>
<feature type="domain" description="FAD-dependent oxidoreductase 2 FAD-binding" evidence="6">
    <location>
        <begin position="19"/>
        <end position="451"/>
    </location>
</feature>
<keyword evidence="1 4" id="KW-0285">Flavoprotein</keyword>
<evidence type="ECO:0000313" key="7">
    <source>
        <dbReference type="EMBL" id="KAF2657702.1"/>
    </source>
</evidence>
<dbReference type="InterPro" id="IPR050315">
    <property type="entry name" value="FAD-oxidoreductase_2"/>
</dbReference>
<dbReference type="OrthoDB" id="10252157at2759"/>